<dbReference type="InterPro" id="IPR050680">
    <property type="entry name" value="YpeA/RimI_acetyltransf"/>
</dbReference>
<dbReference type="InterPro" id="IPR016181">
    <property type="entry name" value="Acyl_CoA_acyltransferase"/>
</dbReference>
<evidence type="ECO:0000256" key="1">
    <source>
        <dbReference type="ARBA" id="ARBA00022679"/>
    </source>
</evidence>
<keyword evidence="1" id="KW-0808">Transferase</keyword>
<evidence type="ECO:0000259" key="3">
    <source>
        <dbReference type="PROSITE" id="PS51186"/>
    </source>
</evidence>
<dbReference type="EMBL" id="CP146203">
    <property type="protein sequence ID" value="XBH22376.1"/>
    <property type="molecule type" value="Genomic_DNA"/>
</dbReference>
<dbReference type="GO" id="GO:0016747">
    <property type="term" value="F:acyltransferase activity, transferring groups other than amino-acyl groups"/>
    <property type="evidence" value="ECO:0007669"/>
    <property type="project" value="InterPro"/>
</dbReference>
<dbReference type="PANTHER" id="PTHR43420:SF51">
    <property type="entry name" value="PEPTIDYL-LYSINE N-ACETYLTRANSFERASE YIAC"/>
    <property type="match status" value="1"/>
</dbReference>
<evidence type="ECO:0000256" key="2">
    <source>
        <dbReference type="ARBA" id="ARBA00023315"/>
    </source>
</evidence>
<reference evidence="4" key="1">
    <citation type="submission" date="2024-02" db="EMBL/GenBank/DDBJ databases">
        <title>Tomenella chthoni gen. nov. sp. nov., a member of the family Jonesiaceae isolated from bat guano.</title>
        <authorList>
            <person name="Miller S.L."/>
            <person name="King J."/>
            <person name="Sankaranarayanan K."/>
            <person name="Lawson P.A."/>
        </authorList>
    </citation>
    <scope>NUCLEOTIDE SEQUENCE</scope>
    <source>
        <strain evidence="4">BS-20</strain>
    </source>
</reference>
<sequence>MTIRLHPLQQNDFSTWFESAVAEYARDLLATRLAVEPAREQARTKLTGYFPQGEPLAGHVVFNIVDGTENQVGYLWIGPDTSDDPGAWWVWDIFVAPAERGLGYGRAAMILGEKYARSQGAATLGLNVFGANRSAQALYLSLGFEITNIQMRKEL</sequence>
<dbReference type="InterPro" id="IPR000182">
    <property type="entry name" value="GNAT_dom"/>
</dbReference>
<gene>
    <name evidence="4" type="ORF">V5R04_03895</name>
</gene>
<dbReference type="CDD" id="cd04301">
    <property type="entry name" value="NAT_SF"/>
    <property type="match status" value="1"/>
</dbReference>
<protein>
    <submittedName>
        <fullName evidence="4">GNAT family N-acetyltransferase</fullName>
    </submittedName>
</protein>
<dbReference type="AlphaFoldDB" id="A0AAU7DY12"/>
<dbReference type="Pfam" id="PF00583">
    <property type="entry name" value="Acetyltransf_1"/>
    <property type="match status" value="1"/>
</dbReference>
<proteinExistence type="predicted"/>
<keyword evidence="2" id="KW-0012">Acyltransferase</keyword>
<accession>A0AAU7DY12</accession>
<name>A0AAU7DY12_9MICO</name>
<organism evidence="4">
    <name type="scientific">Jonesiaceae bacterium BS-20</name>
    <dbReference type="NCBI Taxonomy" id="3120821"/>
    <lineage>
        <taxon>Bacteria</taxon>
        <taxon>Bacillati</taxon>
        <taxon>Actinomycetota</taxon>
        <taxon>Actinomycetes</taxon>
        <taxon>Micrococcales</taxon>
        <taxon>Jonesiaceae</taxon>
    </lineage>
</organism>
<evidence type="ECO:0000313" key="4">
    <source>
        <dbReference type="EMBL" id="XBH22376.1"/>
    </source>
</evidence>
<dbReference type="PROSITE" id="PS51186">
    <property type="entry name" value="GNAT"/>
    <property type="match status" value="1"/>
</dbReference>
<feature type="domain" description="N-acetyltransferase" evidence="3">
    <location>
        <begin position="3"/>
        <end position="155"/>
    </location>
</feature>
<dbReference type="Gene3D" id="3.40.630.30">
    <property type="match status" value="1"/>
</dbReference>
<dbReference type="PANTHER" id="PTHR43420">
    <property type="entry name" value="ACETYLTRANSFERASE"/>
    <property type="match status" value="1"/>
</dbReference>
<dbReference type="SUPFAM" id="SSF55729">
    <property type="entry name" value="Acyl-CoA N-acyltransferases (Nat)"/>
    <property type="match status" value="1"/>
</dbReference>